<accession>A0A2J9VJ26</accession>
<organism evidence="1 2">
    <name type="scientific">Vibrio mimicus</name>
    <dbReference type="NCBI Taxonomy" id="674"/>
    <lineage>
        <taxon>Bacteria</taxon>
        <taxon>Pseudomonadati</taxon>
        <taxon>Pseudomonadota</taxon>
        <taxon>Gammaproteobacteria</taxon>
        <taxon>Vibrionales</taxon>
        <taxon>Vibrionaceae</taxon>
        <taxon>Vibrio</taxon>
    </lineage>
</organism>
<keyword evidence="2" id="KW-1185">Reference proteome</keyword>
<dbReference type="OrthoDB" id="7595921at2"/>
<protein>
    <recommendedName>
        <fullName evidence="3">Polymerase nucleotidyl transferase domain-containing protein</fullName>
    </recommendedName>
</protein>
<dbReference type="EMBL" id="LOSJ02000001">
    <property type="protein sequence ID" value="PNM63796.1"/>
    <property type="molecule type" value="Genomic_DNA"/>
</dbReference>
<gene>
    <name evidence="1" type="ORF">AL544_002190</name>
</gene>
<dbReference type="Proteomes" id="UP000053748">
    <property type="component" value="Unassembled WGS sequence"/>
</dbReference>
<reference evidence="1" key="1">
    <citation type="submission" date="2017-12" db="EMBL/GenBank/DDBJ databases">
        <title>FDA dAtabase for Regulatory Grade micrObial Sequences (FDA-ARGOS): Supporting development and validation of Infectious Disease Dx tests.</title>
        <authorList>
            <person name="Hoffmann M."/>
            <person name="Allard M."/>
            <person name="Evans P."/>
            <person name="Brown E."/>
            <person name="Tallon L.J."/>
            <person name="Sadzewicz L."/>
            <person name="Sengamalay N."/>
            <person name="Ott S."/>
            <person name="Godinez A."/>
            <person name="Nagaraj S."/>
            <person name="Vavikolanu K."/>
            <person name="Aluvathingal J."/>
            <person name="Nadendla S."/>
            <person name="Hobson J."/>
            <person name="Sichtig H."/>
        </authorList>
    </citation>
    <scope>NUCLEOTIDE SEQUENCE [LARGE SCALE GENOMIC DNA]</scope>
    <source>
        <strain evidence="1">FDAARGOS_113</strain>
    </source>
</reference>
<dbReference type="InterPro" id="IPR043519">
    <property type="entry name" value="NT_sf"/>
</dbReference>
<name>A0A2J9VJ26_VIBMI</name>
<evidence type="ECO:0000313" key="1">
    <source>
        <dbReference type="EMBL" id="PNM63796.1"/>
    </source>
</evidence>
<sequence length="112" mass="12149">MRKINLGNTAGRESLAEVYGFGSFFKGASTFNDVDILIVHNSTSFESCKDAISLKKCLVARIDKLSVTMLSKSEESELDFIAKASAKYLSSYNGGNLCEVIAAVKNSGRVNR</sequence>
<evidence type="ECO:0008006" key="3">
    <source>
        <dbReference type="Google" id="ProtNLM"/>
    </source>
</evidence>
<comment type="caution">
    <text evidence="1">The sequence shown here is derived from an EMBL/GenBank/DDBJ whole genome shotgun (WGS) entry which is preliminary data.</text>
</comment>
<proteinExistence type="predicted"/>
<dbReference type="SUPFAM" id="SSF81301">
    <property type="entry name" value="Nucleotidyltransferase"/>
    <property type="match status" value="1"/>
</dbReference>
<dbReference type="RefSeq" id="WP_080553839.1">
    <property type="nucleotide sequence ID" value="NZ_CAWMSS010000002.1"/>
</dbReference>
<evidence type="ECO:0000313" key="2">
    <source>
        <dbReference type="Proteomes" id="UP000053748"/>
    </source>
</evidence>
<dbReference type="AlphaFoldDB" id="A0A2J9VJ26"/>